<dbReference type="RefSeq" id="WP_154351563.1">
    <property type="nucleotide sequence ID" value="NZ_CP040433.1"/>
</dbReference>
<sequence length="52" mass="6092">MKERWPALAAARYAPAWRRSALTLPLQRREALARVLESEGLLAIEDDPYWPW</sequence>
<gene>
    <name evidence="1" type="ORF">GPNADHDJ_01611</name>
</gene>
<proteinExistence type="predicted"/>
<dbReference type="Proteomes" id="UP000515598">
    <property type="component" value="Chromosome"/>
</dbReference>
<evidence type="ECO:0000313" key="1">
    <source>
        <dbReference type="EMBL" id="QNG77425.1"/>
    </source>
</evidence>
<protein>
    <submittedName>
        <fullName evidence="1">Uncharacterized protein</fullName>
    </submittedName>
</protein>
<name>A0AAX1IBN1_STEMA</name>
<dbReference type="EMBL" id="CP060025">
    <property type="protein sequence ID" value="QNG77425.1"/>
    <property type="molecule type" value="Genomic_DNA"/>
</dbReference>
<reference evidence="1 2" key="1">
    <citation type="submission" date="2020-08" db="EMBL/GenBank/DDBJ databases">
        <title>Phenotypic and transcriptomic analysis of seven clinical Stenotrophomonas maltophilia isolates identify a small set of shared and commonly regulated genes involved in biofilm lifestyle.</title>
        <authorList>
            <person name="Alio I."/>
            <person name="Gudzuhn M."/>
            <person name="Streit W."/>
        </authorList>
    </citation>
    <scope>NUCLEOTIDE SEQUENCE [LARGE SCALE GENOMIC DNA]</scope>
    <source>
        <strain evidence="1 2">UHH_SKK55</strain>
    </source>
</reference>
<accession>A0AAX1IBN1</accession>
<organism evidence="1 2">
    <name type="scientific">Stenotrophomonas maltophilia</name>
    <name type="common">Pseudomonas maltophilia</name>
    <name type="synonym">Xanthomonas maltophilia</name>
    <dbReference type="NCBI Taxonomy" id="40324"/>
    <lineage>
        <taxon>Bacteria</taxon>
        <taxon>Pseudomonadati</taxon>
        <taxon>Pseudomonadota</taxon>
        <taxon>Gammaproteobacteria</taxon>
        <taxon>Lysobacterales</taxon>
        <taxon>Lysobacteraceae</taxon>
        <taxon>Stenotrophomonas</taxon>
        <taxon>Stenotrophomonas maltophilia group</taxon>
    </lineage>
</organism>
<dbReference type="AlphaFoldDB" id="A0AAX1IBN1"/>
<evidence type="ECO:0000313" key="2">
    <source>
        <dbReference type="Proteomes" id="UP000515598"/>
    </source>
</evidence>